<gene>
    <name evidence="1" type="ORF">FO013_17945</name>
</gene>
<organism evidence="1 2">
    <name type="scientific">Brevibacterium aurantiacum</name>
    <dbReference type="NCBI Taxonomy" id="273384"/>
    <lineage>
        <taxon>Bacteria</taxon>
        <taxon>Bacillati</taxon>
        <taxon>Actinomycetota</taxon>
        <taxon>Actinomycetes</taxon>
        <taxon>Micrococcales</taxon>
        <taxon>Brevibacteriaceae</taxon>
        <taxon>Brevibacterium</taxon>
    </lineage>
</organism>
<dbReference type="RefSeq" id="WP_143923926.1">
    <property type="nucleotide sequence ID" value="NZ_VLTK01000012.1"/>
</dbReference>
<sequence>MKITLHASMCVASGNCGFVAPEVFSNPEGNGGFAHLNDSAPPESEWEAADEAEFLCPSKAIQIDRHQIPPR</sequence>
<proteinExistence type="predicted"/>
<dbReference type="OrthoDB" id="4741951at2"/>
<comment type="caution">
    <text evidence="1">The sequence shown here is derived from an EMBL/GenBank/DDBJ whole genome shotgun (WGS) entry which is preliminary data.</text>
</comment>
<dbReference type="Pfam" id="PF13370">
    <property type="entry name" value="Fer4_13"/>
    <property type="match status" value="1"/>
</dbReference>
<dbReference type="EMBL" id="VLTK01000012">
    <property type="protein sequence ID" value="TSI13295.1"/>
    <property type="molecule type" value="Genomic_DNA"/>
</dbReference>
<dbReference type="Gene3D" id="3.30.70.20">
    <property type="match status" value="1"/>
</dbReference>
<protein>
    <submittedName>
        <fullName evidence="1">Ferredoxin</fullName>
    </submittedName>
</protein>
<dbReference type="Proteomes" id="UP000316406">
    <property type="component" value="Unassembled WGS sequence"/>
</dbReference>
<dbReference type="AlphaFoldDB" id="A0A556C764"/>
<keyword evidence="2" id="KW-1185">Reference proteome</keyword>
<evidence type="ECO:0000313" key="1">
    <source>
        <dbReference type="EMBL" id="TSI13295.1"/>
    </source>
</evidence>
<evidence type="ECO:0000313" key="2">
    <source>
        <dbReference type="Proteomes" id="UP000316406"/>
    </source>
</evidence>
<accession>A0A556C764</accession>
<dbReference type="SUPFAM" id="SSF54862">
    <property type="entry name" value="4Fe-4S ferredoxins"/>
    <property type="match status" value="1"/>
</dbReference>
<name>A0A556C764_BREAU</name>
<reference evidence="1 2" key="1">
    <citation type="submission" date="2019-07" db="EMBL/GenBank/DDBJ databases">
        <title>Draft genome sequence of Brevibacterium aurantiacum XU54 isolated from Xinjiang China.</title>
        <authorList>
            <person name="Xu X."/>
        </authorList>
    </citation>
    <scope>NUCLEOTIDE SEQUENCE [LARGE SCALE GENOMIC DNA]</scope>
    <source>
        <strain evidence="1 2">XU54</strain>
    </source>
</reference>